<sequence length="61" mass="6308">MTYTVKLETFSGSTKSISLPSKGAVAQFISTYPNTLPVGVSVKIACDTLGITGTLRGKASL</sequence>
<evidence type="ECO:0000313" key="1">
    <source>
        <dbReference type="EMBL" id="CAB4158010.1"/>
    </source>
</evidence>
<dbReference type="EMBL" id="LR796651">
    <property type="protein sequence ID" value="CAB4158010.1"/>
    <property type="molecule type" value="Genomic_DNA"/>
</dbReference>
<reference evidence="1" key="1">
    <citation type="submission" date="2020-04" db="EMBL/GenBank/DDBJ databases">
        <authorList>
            <person name="Chiriac C."/>
            <person name="Salcher M."/>
            <person name="Ghai R."/>
            <person name="Kavagutti S V."/>
        </authorList>
    </citation>
    <scope>NUCLEOTIDE SEQUENCE</scope>
</reference>
<proteinExistence type="predicted"/>
<accession>A0A6J5NE70</accession>
<name>A0A6J5NE70_9CAUD</name>
<protein>
    <submittedName>
        <fullName evidence="1">Uncharacterized protein</fullName>
    </submittedName>
</protein>
<organism evidence="1">
    <name type="scientific">uncultured Caudovirales phage</name>
    <dbReference type="NCBI Taxonomy" id="2100421"/>
    <lineage>
        <taxon>Viruses</taxon>
        <taxon>Duplodnaviria</taxon>
        <taxon>Heunggongvirae</taxon>
        <taxon>Uroviricota</taxon>
        <taxon>Caudoviricetes</taxon>
        <taxon>Peduoviridae</taxon>
        <taxon>Maltschvirus</taxon>
        <taxon>Maltschvirus maltsch</taxon>
    </lineage>
</organism>
<gene>
    <name evidence="1" type="ORF">UFOVP694_79</name>
</gene>